<dbReference type="GO" id="GO:0004789">
    <property type="term" value="F:thiamine-phosphate diphosphorylase activity"/>
    <property type="evidence" value="ECO:0007669"/>
    <property type="project" value="TreeGrafter"/>
</dbReference>
<dbReference type="PANTHER" id="PTHR20857:SF15">
    <property type="entry name" value="THIAMINE-PHOSPHATE SYNTHASE"/>
    <property type="match status" value="1"/>
</dbReference>
<proteinExistence type="predicted"/>
<protein>
    <submittedName>
        <fullName evidence="5">Thiamine monophosphate synthase</fullName>
    </submittedName>
</protein>
<keyword evidence="6" id="KW-1185">Reference proteome</keyword>
<feature type="domain" description="Thiamine phosphate synthase/TenI" evidence="4">
    <location>
        <begin position="31"/>
        <end position="201"/>
    </location>
</feature>
<keyword evidence="3" id="KW-0784">Thiamine biosynthesis</keyword>
<reference evidence="6" key="1">
    <citation type="journal article" date="2013" name="Stand. Genomic Sci.">
        <title>Complete genome sequence of Coriobacterium glomerans type strain (PW2(T)) from the midgut of Pyrrhocoris apterus L. (red soldier bug).</title>
        <authorList>
            <person name="Stackebrandt E."/>
            <person name="Zeytun A."/>
            <person name="Lapidus A."/>
            <person name="Nolan M."/>
            <person name="Lucas S."/>
            <person name="Hammon N."/>
            <person name="Deshpande S."/>
            <person name="Cheng J.F."/>
            <person name="Tapia R."/>
            <person name="Goodwin L.A."/>
            <person name="Pitluck S."/>
            <person name="Liolios K."/>
            <person name="Pagani I."/>
            <person name="Ivanova N."/>
            <person name="Mavromatis K."/>
            <person name="Mikhailova N."/>
            <person name="Huntemann M."/>
            <person name="Pati A."/>
            <person name="Chen A."/>
            <person name="Palaniappan K."/>
            <person name="Chang Y.J."/>
            <person name="Land M."/>
            <person name="Hauser L."/>
            <person name="Rohde M."/>
            <person name="Pukall R."/>
            <person name="Goker M."/>
            <person name="Detter J.C."/>
            <person name="Woyke T."/>
            <person name="Bristow J."/>
            <person name="Eisen J.A."/>
            <person name="Markowitz V."/>
            <person name="Hugenholtz P."/>
            <person name="Kyrpides N.C."/>
            <person name="Klenk H.P."/>
        </authorList>
    </citation>
    <scope>NUCLEOTIDE SEQUENCE</scope>
    <source>
        <strain evidence="6">ATCC 49209 / DSM 20642 / JCM 10262 / PW2</strain>
    </source>
</reference>
<dbReference type="Proteomes" id="UP000006851">
    <property type="component" value="Chromosome"/>
</dbReference>
<evidence type="ECO:0000256" key="2">
    <source>
        <dbReference type="ARBA" id="ARBA00004948"/>
    </source>
</evidence>
<dbReference type="SUPFAM" id="SSF51391">
    <property type="entry name" value="Thiamin phosphate synthase"/>
    <property type="match status" value="1"/>
</dbReference>
<dbReference type="Pfam" id="PF02581">
    <property type="entry name" value="TMP-TENI"/>
    <property type="match status" value="1"/>
</dbReference>
<dbReference type="InterPro" id="IPR022998">
    <property type="entry name" value="ThiamineP_synth_TenI"/>
</dbReference>
<comment type="function">
    <text evidence="1">Condenses 4-methyl-5-(beta-hydroxyethyl)thiazole monophosphate (THZ-P) and 2-methyl-4-amino-5-hydroxymethyl pyrimidine pyrophosphate (HMP-PP) to form thiamine monophosphate (TMP).</text>
</comment>
<dbReference type="InterPro" id="IPR036206">
    <property type="entry name" value="ThiamineP_synth_sf"/>
</dbReference>
<dbReference type="eggNOG" id="COG0352">
    <property type="taxonomic scope" value="Bacteria"/>
</dbReference>
<sequence>MTSIAATATCQLGEPARSDPPFASGFARVALTDRVHCARPLPEQVLRIAGRIDAIVVRERDLDDDAYERLARAVAAACDEAGVALIVHGRPAVARRMGLNAVHLPLPQLVEQGRPAGIAWVGTNVHEPDEVELAQRSGADYLMASPIFKPSCKPLAAARGLEFLERVLACARLPVLALGGIDDAAERAVRSTGAAGACRMSGYMLL</sequence>
<dbReference type="GO" id="GO:0009228">
    <property type="term" value="P:thiamine biosynthetic process"/>
    <property type="evidence" value="ECO:0007669"/>
    <property type="project" value="UniProtKB-KW"/>
</dbReference>
<evidence type="ECO:0000256" key="3">
    <source>
        <dbReference type="ARBA" id="ARBA00022977"/>
    </source>
</evidence>
<name>F2N7A5_CORGP</name>
<dbReference type="GO" id="GO:0005737">
    <property type="term" value="C:cytoplasm"/>
    <property type="evidence" value="ECO:0007669"/>
    <property type="project" value="TreeGrafter"/>
</dbReference>
<dbReference type="InterPro" id="IPR013785">
    <property type="entry name" value="Aldolase_TIM"/>
</dbReference>
<evidence type="ECO:0000313" key="6">
    <source>
        <dbReference type="Proteomes" id="UP000006851"/>
    </source>
</evidence>
<dbReference type="PANTHER" id="PTHR20857">
    <property type="entry name" value="THIAMINE-PHOSPHATE PYROPHOSPHORYLASE"/>
    <property type="match status" value="1"/>
</dbReference>
<dbReference type="STRING" id="700015.Corgl_0462"/>
<dbReference type="AlphaFoldDB" id="F2N7A5"/>
<dbReference type="EMBL" id="CP002628">
    <property type="protein sequence ID" value="AEB06580.1"/>
    <property type="molecule type" value="Genomic_DNA"/>
</dbReference>
<evidence type="ECO:0000313" key="5">
    <source>
        <dbReference type="EMBL" id="AEB06580.1"/>
    </source>
</evidence>
<dbReference type="CDD" id="cd00564">
    <property type="entry name" value="TMP_TenI"/>
    <property type="match status" value="1"/>
</dbReference>
<accession>F2N7A5</accession>
<dbReference type="OrthoDB" id="3191080at2"/>
<dbReference type="KEGG" id="cgo:Corgl_0462"/>
<dbReference type="HOGENOM" id="CLU_018272_3_4_11"/>
<gene>
    <name evidence="5" type="ordered locus">Corgl_0462</name>
</gene>
<comment type="pathway">
    <text evidence="2">Cofactor biosynthesis; thiamine diphosphate biosynthesis.</text>
</comment>
<dbReference type="RefSeq" id="WP_013708323.1">
    <property type="nucleotide sequence ID" value="NC_015389.1"/>
</dbReference>
<evidence type="ECO:0000259" key="4">
    <source>
        <dbReference type="Pfam" id="PF02581"/>
    </source>
</evidence>
<evidence type="ECO:0000256" key="1">
    <source>
        <dbReference type="ARBA" id="ARBA00003814"/>
    </source>
</evidence>
<organism evidence="5 6">
    <name type="scientific">Coriobacterium glomerans (strain ATCC 49209 / DSM 20642 / JCM 10262 / PW2)</name>
    <dbReference type="NCBI Taxonomy" id="700015"/>
    <lineage>
        <taxon>Bacteria</taxon>
        <taxon>Bacillati</taxon>
        <taxon>Actinomycetota</taxon>
        <taxon>Coriobacteriia</taxon>
        <taxon>Coriobacteriales</taxon>
        <taxon>Coriobacteriaceae</taxon>
        <taxon>Coriobacterium</taxon>
    </lineage>
</organism>
<dbReference type="Gene3D" id="3.20.20.70">
    <property type="entry name" value="Aldolase class I"/>
    <property type="match status" value="1"/>
</dbReference>